<dbReference type="PANTHER" id="PTHR33908">
    <property type="entry name" value="MANNOSYLTRANSFERASE YKCB-RELATED"/>
    <property type="match status" value="1"/>
</dbReference>
<dbReference type="InterPro" id="IPR050297">
    <property type="entry name" value="LipidA_mod_glycosyltrf_83"/>
</dbReference>
<dbReference type="InterPro" id="IPR003342">
    <property type="entry name" value="ArnT-like_N"/>
</dbReference>
<feature type="transmembrane region" description="Helical" evidence="8">
    <location>
        <begin position="411"/>
        <end position="429"/>
    </location>
</feature>
<dbReference type="RefSeq" id="WP_093023114.1">
    <property type="nucleotide sequence ID" value="NZ_FPBK01000001.1"/>
</dbReference>
<dbReference type="AlphaFoldDB" id="A0A1I7F970"/>
<organism evidence="10 11">
    <name type="scientific">Pustulibacterium marinum</name>
    <dbReference type="NCBI Taxonomy" id="1224947"/>
    <lineage>
        <taxon>Bacteria</taxon>
        <taxon>Pseudomonadati</taxon>
        <taxon>Bacteroidota</taxon>
        <taxon>Flavobacteriia</taxon>
        <taxon>Flavobacteriales</taxon>
        <taxon>Flavobacteriaceae</taxon>
        <taxon>Pustulibacterium</taxon>
    </lineage>
</organism>
<dbReference type="STRING" id="1224947.SAMN05216480_101762"/>
<evidence type="ECO:0000256" key="2">
    <source>
        <dbReference type="ARBA" id="ARBA00022475"/>
    </source>
</evidence>
<feature type="transmembrane region" description="Helical" evidence="8">
    <location>
        <begin position="7"/>
        <end position="27"/>
    </location>
</feature>
<feature type="transmembrane region" description="Helical" evidence="8">
    <location>
        <begin position="184"/>
        <end position="201"/>
    </location>
</feature>
<feature type="transmembrane region" description="Helical" evidence="8">
    <location>
        <begin position="162"/>
        <end position="178"/>
    </location>
</feature>
<keyword evidence="4 10" id="KW-0808">Transferase</keyword>
<dbReference type="EMBL" id="FPBK01000001">
    <property type="protein sequence ID" value="SFU32773.1"/>
    <property type="molecule type" value="Genomic_DNA"/>
</dbReference>
<feature type="transmembrane region" description="Helical" evidence="8">
    <location>
        <begin position="138"/>
        <end position="155"/>
    </location>
</feature>
<gene>
    <name evidence="10" type="ORF">SAMN05216480_101762</name>
</gene>
<sequence length="538" mass="62293">MKILEKYPIAFVSITCLLLFASHLGFIDASIMEARNFIVSREMLTEGHWLLTTMNNIPRYQKPPLPSWIATPFASVLGLNNIIAYRLPTALMATFAVLGCFKLVQSISKNTILGIVSSLIMASSFYVIGIQKEAPTDIYTHGFMLWGIYFLFQFFNKTTFQWKWILLGGLGAAASLLSKGPVSLYALFLPFIIAYAFTYKFENFKTKWWALTVFLLITVILGGWWFIYVKIADPETFTKIAEEETGNWSSYNVRPFYYYWSFFTQSGLWTIPAFFSLLYPIIKKYSSYPKLYKFSWIWTLAVVVLLSIIPEKKSRYLMPVLIPLSINIAMYLEVIFKLGKAKLPKLITIPAYIHFYLIAIISSLIPLAAVYFLIQGQEINWIWFSLTAIGCFFVGIILFRNIRKKNFLKATLLCVGFEVVVMTFGFPLAENFNMNIDYNRISEDYNEKTYIYGNVSPEILWQAHSVAPQLQAKEKLTTTFPAEETFDVFVAPEEVDEFIHKFDPYFKIIKLTTIDLNMGKKKRDRLMSYHYKLYKENE</sequence>
<keyword evidence="5 8" id="KW-0812">Transmembrane</keyword>
<dbReference type="GO" id="GO:0009103">
    <property type="term" value="P:lipopolysaccharide biosynthetic process"/>
    <property type="evidence" value="ECO:0007669"/>
    <property type="project" value="UniProtKB-ARBA"/>
</dbReference>
<dbReference type="Pfam" id="PF02366">
    <property type="entry name" value="PMT"/>
    <property type="match status" value="1"/>
</dbReference>
<evidence type="ECO:0000256" key="5">
    <source>
        <dbReference type="ARBA" id="ARBA00022692"/>
    </source>
</evidence>
<evidence type="ECO:0000256" key="7">
    <source>
        <dbReference type="ARBA" id="ARBA00023136"/>
    </source>
</evidence>
<dbReference type="GO" id="GO:0000030">
    <property type="term" value="F:mannosyltransferase activity"/>
    <property type="evidence" value="ECO:0007669"/>
    <property type="project" value="InterPro"/>
</dbReference>
<dbReference type="OrthoDB" id="8353433at2"/>
<proteinExistence type="predicted"/>
<name>A0A1I7F970_9FLAO</name>
<feature type="transmembrane region" description="Helical" evidence="8">
    <location>
        <begin position="316"/>
        <end position="339"/>
    </location>
</feature>
<feature type="transmembrane region" description="Helical" evidence="8">
    <location>
        <begin position="111"/>
        <end position="132"/>
    </location>
</feature>
<dbReference type="GO" id="GO:0016763">
    <property type="term" value="F:pentosyltransferase activity"/>
    <property type="evidence" value="ECO:0007669"/>
    <property type="project" value="TreeGrafter"/>
</dbReference>
<feature type="transmembrane region" description="Helical" evidence="8">
    <location>
        <begin position="257"/>
        <end position="279"/>
    </location>
</feature>
<evidence type="ECO:0000256" key="3">
    <source>
        <dbReference type="ARBA" id="ARBA00022676"/>
    </source>
</evidence>
<dbReference type="GO" id="GO:0010041">
    <property type="term" value="P:response to iron(III) ion"/>
    <property type="evidence" value="ECO:0007669"/>
    <property type="project" value="TreeGrafter"/>
</dbReference>
<dbReference type="GO" id="GO:0006493">
    <property type="term" value="P:protein O-linked glycosylation"/>
    <property type="evidence" value="ECO:0007669"/>
    <property type="project" value="InterPro"/>
</dbReference>
<feature type="transmembrane region" description="Helical" evidence="8">
    <location>
        <begin position="83"/>
        <end position="104"/>
    </location>
</feature>
<dbReference type="GO" id="GO:0005886">
    <property type="term" value="C:plasma membrane"/>
    <property type="evidence" value="ECO:0007669"/>
    <property type="project" value="UniProtKB-SubCell"/>
</dbReference>
<feature type="transmembrane region" description="Helical" evidence="8">
    <location>
        <begin position="380"/>
        <end position="399"/>
    </location>
</feature>
<feature type="domain" description="ArnT-like N-terminal" evidence="9">
    <location>
        <begin position="62"/>
        <end position="232"/>
    </location>
</feature>
<keyword evidence="7 8" id="KW-0472">Membrane</keyword>
<feature type="transmembrane region" description="Helical" evidence="8">
    <location>
        <begin position="351"/>
        <end position="374"/>
    </location>
</feature>
<evidence type="ECO:0000259" key="9">
    <source>
        <dbReference type="Pfam" id="PF02366"/>
    </source>
</evidence>
<feature type="transmembrane region" description="Helical" evidence="8">
    <location>
        <begin position="291"/>
        <end position="310"/>
    </location>
</feature>
<reference evidence="10 11" key="1">
    <citation type="submission" date="2016-10" db="EMBL/GenBank/DDBJ databases">
        <authorList>
            <person name="de Groot N.N."/>
        </authorList>
    </citation>
    <scope>NUCLEOTIDE SEQUENCE [LARGE SCALE GENOMIC DNA]</scope>
    <source>
        <strain evidence="10 11">CGMCC 1.12333</strain>
    </source>
</reference>
<evidence type="ECO:0000313" key="11">
    <source>
        <dbReference type="Proteomes" id="UP000199138"/>
    </source>
</evidence>
<evidence type="ECO:0000313" key="10">
    <source>
        <dbReference type="EMBL" id="SFU32773.1"/>
    </source>
</evidence>
<evidence type="ECO:0000256" key="8">
    <source>
        <dbReference type="SAM" id="Phobius"/>
    </source>
</evidence>
<evidence type="ECO:0000256" key="4">
    <source>
        <dbReference type="ARBA" id="ARBA00022679"/>
    </source>
</evidence>
<accession>A0A1I7F970</accession>
<feature type="transmembrane region" description="Helical" evidence="8">
    <location>
        <begin position="208"/>
        <end position="227"/>
    </location>
</feature>
<keyword evidence="6 8" id="KW-1133">Transmembrane helix</keyword>
<protein>
    <submittedName>
        <fullName evidence="10">4-amino-4-deoxy-L-arabinose transferase</fullName>
    </submittedName>
</protein>
<dbReference type="PANTHER" id="PTHR33908:SF3">
    <property type="entry name" value="UNDECAPRENYL PHOSPHATE-ALPHA-4-AMINO-4-DEOXY-L-ARABINOSE ARABINOSYL TRANSFERASE"/>
    <property type="match status" value="1"/>
</dbReference>
<comment type="subcellular location">
    <subcellularLocation>
        <location evidence="1">Cell membrane</location>
        <topology evidence="1">Multi-pass membrane protein</topology>
    </subcellularLocation>
</comment>
<dbReference type="Proteomes" id="UP000199138">
    <property type="component" value="Unassembled WGS sequence"/>
</dbReference>
<keyword evidence="3" id="KW-0328">Glycosyltransferase</keyword>
<keyword evidence="11" id="KW-1185">Reference proteome</keyword>
<keyword evidence="2" id="KW-1003">Cell membrane</keyword>
<evidence type="ECO:0000256" key="1">
    <source>
        <dbReference type="ARBA" id="ARBA00004651"/>
    </source>
</evidence>
<evidence type="ECO:0000256" key="6">
    <source>
        <dbReference type="ARBA" id="ARBA00022989"/>
    </source>
</evidence>